<dbReference type="CDD" id="cd12531">
    <property type="entry name" value="RRM3_MEI2_like"/>
    <property type="match status" value="1"/>
</dbReference>
<feature type="compositionally biased region" description="Gly residues" evidence="3">
    <location>
        <begin position="483"/>
        <end position="507"/>
    </location>
</feature>
<dbReference type="InterPro" id="IPR000504">
    <property type="entry name" value="RRM_dom"/>
</dbReference>
<feature type="compositionally biased region" description="Low complexity" evidence="3">
    <location>
        <begin position="27"/>
        <end position="48"/>
    </location>
</feature>
<feature type="compositionally biased region" description="Polar residues" evidence="3">
    <location>
        <begin position="57"/>
        <end position="69"/>
    </location>
</feature>
<evidence type="ECO:0000313" key="6">
    <source>
        <dbReference type="Proteomes" id="UP001224775"/>
    </source>
</evidence>
<feature type="region of interest" description="Disordered" evidence="3">
    <location>
        <begin position="1020"/>
        <end position="1081"/>
    </location>
</feature>
<feature type="region of interest" description="Disordered" evidence="3">
    <location>
        <begin position="145"/>
        <end position="166"/>
    </location>
</feature>
<feature type="compositionally biased region" description="Low complexity" evidence="3">
    <location>
        <begin position="515"/>
        <end position="534"/>
    </location>
</feature>
<dbReference type="InterPro" id="IPR035979">
    <property type="entry name" value="RBD_domain_sf"/>
</dbReference>
<dbReference type="Gene3D" id="3.30.70.330">
    <property type="match status" value="2"/>
</dbReference>
<accession>A0AAD9DBP2</accession>
<dbReference type="AlphaFoldDB" id="A0AAD9DBP2"/>
<name>A0AAD9DBP2_9STRA</name>
<dbReference type="InterPro" id="IPR034454">
    <property type="entry name" value="MEI2-like_RRM3"/>
</dbReference>
<feature type="compositionally biased region" description="Pro residues" evidence="3">
    <location>
        <begin position="872"/>
        <end position="889"/>
    </location>
</feature>
<feature type="region of interest" description="Disordered" evidence="3">
    <location>
        <begin position="856"/>
        <end position="906"/>
    </location>
</feature>
<organism evidence="5 6">
    <name type="scientific">Skeletonema marinoi</name>
    <dbReference type="NCBI Taxonomy" id="267567"/>
    <lineage>
        <taxon>Eukaryota</taxon>
        <taxon>Sar</taxon>
        <taxon>Stramenopiles</taxon>
        <taxon>Ochrophyta</taxon>
        <taxon>Bacillariophyta</taxon>
        <taxon>Coscinodiscophyceae</taxon>
        <taxon>Thalassiosirophycidae</taxon>
        <taxon>Thalassiosirales</taxon>
        <taxon>Skeletonemataceae</taxon>
        <taxon>Skeletonema</taxon>
        <taxon>Skeletonema marinoi-dohrnii complex</taxon>
    </lineage>
</organism>
<feature type="region of interest" description="Disordered" evidence="3">
    <location>
        <begin position="96"/>
        <end position="115"/>
    </location>
</feature>
<feature type="compositionally biased region" description="Polar residues" evidence="3">
    <location>
        <begin position="535"/>
        <end position="544"/>
    </location>
</feature>
<evidence type="ECO:0000256" key="2">
    <source>
        <dbReference type="PROSITE-ProRule" id="PRU00176"/>
    </source>
</evidence>
<feature type="compositionally biased region" description="Low complexity" evidence="3">
    <location>
        <begin position="105"/>
        <end position="115"/>
    </location>
</feature>
<dbReference type="Proteomes" id="UP001224775">
    <property type="component" value="Unassembled WGS sequence"/>
</dbReference>
<feature type="domain" description="RRM" evidence="4">
    <location>
        <begin position="1102"/>
        <end position="1188"/>
    </location>
</feature>
<reference evidence="5" key="1">
    <citation type="submission" date="2023-06" db="EMBL/GenBank/DDBJ databases">
        <title>Survivors Of The Sea: Transcriptome response of Skeletonema marinoi to long-term dormancy.</title>
        <authorList>
            <person name="Pinder M.I.M."/>
            <person name="Kourtchenko O."/>
            <person name="Robertson E.K."/>
            <person name="Larsson T."/>
            <person name="Maumus F."/>
            <person name="Osuna-Cruz C.M."/>
            <person name="Vancaester E."/>
            <person name="Stenow R."/>
            <person name="Vandepoele K."/>
            <person name="Ploug H."/>
            <person name="Bruchert V."/>
            <person name="Godhe A."/>
            <person name="Topel M."/>
        </authorList>
    </citation>
    <scope>NUCLEOTIDE SEQUENCE</scope>
    <source>
        <strain evidence="5">R05AC</strain>
    </source>
</reference>
<dbReference type="SUPFAM" id="SSF54928">
    <property type="entry name" value="RNA-binding domain, RBD"/>
    <property type="match status" value="2"/>
</dbReference>
<feature type="compositionally biased region" description="Polar residues" evidence="3">
    <location>
        <begin position="1045"/>
        <end position="1060"/>
    </location>
</feature>
<feature type="region of interest" description="Disordered" evidence="3">
    <location>
        <begin position="483"/>
        <end position="652"/>
    </location>
</feature>
<feature type="compositionally biased region" description="Low complexity" evidence="3">
    <location>
        <begin position="1034"/>
        <end position="1044"/>
    </location>
</feature>
<protein>
    <submittedName>
        <fullName evidence="5">MEI2-like protein</fullName>
    </submittedName>
</protein>
<dbReference type="EMBL" id="JATAAI010000017">
    <property type="protein sequence ID" value="KAK1739903.1"/>
    <property type="molecule type" value="Genomic_DNA"/>
</dbReference>
<keyword evidence="1 2" id="KW-0694">RNA-binding</keyword>
<feature type="compositionally biased region" description="Low complexity" evidence="3">
    <location>
        <begin position="638"/>
        <end position="652"/>
    </location>
</feature>
<feature type="compositionally biased region" description="Polar residues" evidence="3">
    <location>
        <begin position="1"/>
        <end position="20"/>
    </location>
</feature>
<proteinExistence type="predicted"/>
<dbReference type="GO" id="GO:0003723">
    <property type="term" value="F:RNA binding"/>
    <property type="evidence" value="ECO:0007669"/>
    <property type="project" value="UniProtKB-UniRule"/>
</dbReference>
<dbReference type="InterPro" id="IPR007201">
    <property type="entry name" value="Mei2-like_Rrm_C"/>
</dbReference>
<feature type="compositionally biased region" description="Low complexity" evidence="3">
    <location>
        <begin position="403"/>
        <end position="431"/>
    </location>
</feature>
<dbReference type="InterPro" id="IPR012677">
    <property type="entry name" value="Nucleotide-bd_a/b_plait_sf"/>
</dbReference>
<evidence type="ECO:0000313" key="5">
    <source>
        <dbReference type="EMBL" id="KAK1739903.1"/>
    </source>
</evidence>
<evidence type="ECO:0000259" key="4">
    <source>
        <dbReference type="PROSITE" id="PS50102"/>
    </source>
</evidence>
<feature type="domain" description="RRM" evidence="4">
    <location>
        <begin position="748"/>
        <end position="835"/>
    </location>
</feature>
<comment type="caution">
    <text evidence="5">The sequence shown here is derived from an EMBL/GenBank/DDBJ whole genome shotgun (WGS) entry which is preliminary data.</text>
</comment>
<dbReference type="Pfam" id="PF04059">
    <property type="entry name" value="RRM_2"/>
    <property type="match status" value="1"/>
</dbReference>
<evidence type="ECO:0000256" key="3">
    <source>
        <dbReference type="SAM" id="MobiDB-lite"/>
    </source>
</evidence>
<feature type="compositionally biased region" description="Gly residues" evidence="3">
    <location>
        <begin position="1067"/>
        <end position="1077"/>
    </location>
</feature>
<dbReference type="PROSITE" id="PS50102">
    <property type="entry name" value="RRM"/>
    <property type="match status" value="2"/>
</dbReference>
<dbReference type="PANTHER" id="PTHR23189">
    <property type="entry name" value="RNA RECOGNITION MOTIF-CONTAINING"/>
    <property type="match status" value="1"/>
</dbReference>
<feature type="compositionally biased region" description="Polar residues" evidence="3">
    <location>
        <begin position="583"/>
        <end position="597"/>
    </location>
</feature>
<sequence length="1229" mass="131222">MTTTSGNSNTPHIDMTSLSLSDKDNRGTTTTNNNNNNNGNPTSPNLTSFTPPPPGFDTNNNKNNSTIAAEQQPHRKSPSFNNLAMALGTGLAECMDNSTSDHHNNNNNSNNNMSNHLTAAAAGLDQMDNYARQSRHAVTRLIGHSQFQQQQREGRGSVPPGYLNGSGAGGSAAGGLSLQYLSGGGNNGGVNGNGGVNVGGGNNSGQQQQQVRFTAAMMAQQTHNPTTQHQHHPSLAGNNHHHQQELNTQQQQHQLQMMGQTTQFLNGGDHHLLQMHRQQQQQQQVDGGATNLNTNGGSLQSTYNPLTKQQAIQFQQPQPLQQTYSYQGVTVVEPNSARNSPAILNPHHGSNTMSVGGVGGGGGDGLLYTNIRKDGDLFPQQQGGGNHNQGSNNPSGDQMKNMGGLPLLSSQGGGQPHPQLQQQQQQPQVGGRASAPPSNLTTGGGRTASVLHHTAMGHPNLRAFTASSLQMRVAELHQELGSNVGGGGNVVGGGNVGGGGSNVGVVGGPTPPSSRPTTPGQPQQQGQQQQQQQQLRTIIVTSATPPLHPNTPQRMVINTPPPPGHVLVTTTTAAPPGAPPPSQSNNSRPATPATISPEQREREQVAAQELEPFLKRRDTTSDDNTSSATAGGGGGGSSASSSKNSSSSSSNASSRGLAILYASTLTIPDVRSTCEAFGALESFRSDFAESKGVVFATFYDLRSAQMAVVELPKALNKMITASGGSGVLRAVEVEYCVPLNASSSTDESMLMLSNLPGSVDEQDLSRMLSSFGEVRAVHYQANMMSSGGDGDDDEEDDLASYMVEFFDVQDARQALMELEQTNSWGERAGVKVATRSPAKRKQGKELILLMSNWRQGVPPKQSGEVNNVPSRTPSPPAPVVVKHSPPPPSSSLTADTTQTGGHVHHAMPAGTAAHSYYQYAPHQGDIQQQYAAQLVMGPDGHYQYMLVNHGGHYAHPGQMVIDPHQQQLMYAAVDPQYMHMNQQQYHHIQYANTIPGANYTMPLSHDIQQQQQRQPPTQFIAMPSNTASRGGEGNSSSLSSDSQSPLVNRSKASTRTLSAKSNASIGSGSGGSSGNNSGGNTDENNDLALFIENVKSGKDLRSSLMVRNIPNKYTQQMLLGEFAAVGHGPDKMDFFYLPIDFKNKCNRGYAFVNFVDYKDIVPFFDEYNGTSWKRFNSDKICDITYARIQGKAAMLKRFENSALMAKDDEYRPMVFVSHGERKGQRECFG</sequence>
<keyword evidence="6" id="KW-1185">Reference proteome</keyword>
<feature type="region of interest" description="Disordered" evidence="3">
    <location>
        <begin position="375"/>
        <end position="447"/>
    </location>
</feature>
<feature type="region of interest" description="Disordered" evidence="3">
    <location>
        <begin position="1"/>
        <end position="81"/>
    </location>
</feature>
<feature type="region of interest" description="Disordered" evidence="3">
    <location>
        <begin position="220"/>
        <end position="249"/>
    </location>
</feature>
<gene>
    <name evidence="5" type="ORF">QTG54_009662</name>
</gene>
<evidence type="ECO:0000256" key="1">
    <source>
        <dbReference type="ARBA" id="ARBA00022884"/>
    </source>
</evidence>